<dbReference type="Proteomes" id="UP000003178">
    <property type="component" value="Unassembled WGS sequence"/>
</dbReference>
<accession>B6G081</accession>
<keyword evidence="2" id="KW-1185">Reference proteome</keyword>
<evidence type="ECO:0000313" key="2">
    <source>
        <dbReference type="Proteomes" id="UP000003178"/>
    </source>
</evidence>
<sequence>ENFKKITYLLINLKIKVKSRLISVIINKTLKKILFTLFLKIKMILL</sequence>
<reference evidence="1 2" key="2">
    <citation type="submission" date="2008-10" db="EMBL/GenBank/DDBJ databases">
        <title>Draft genome sequence of Clostridium hiranonis (DSM 13275).</title>
        <authorList>
            <person name="Sudarsanam P."/>
            <person name="Ley R."/>
            <person name="Guruge J."/>
            <person name="Turnbaugh P.J."/>
            <person name="Mahowald M."/>
            <person name="Liep D."/>
            <person name="Gordon J."/>
        </authorList>
    </citation>
    <scope>NUCLEOTIDE SEQUENCE [LARGE SCALE GENOMIC DNA]</scope>
    <source>
        <strain evidence="1 2">DSM 13275</strain>
    </source>
</reference>
<dbReference type="HOGENOM" id="CLU_3192785_0_0_9"/>
<dbReference type="AlphaFoldDB" id="B6G081"/>
<evidence type="ECO:0000313" key="1">
    <source>
        <dbReference type="EMBL" id="EEA84804.1"/>
    </source>
</evidence>
<feature type="non-terminal residue" evidence="1">
    <location>
        <position position="1"/>
    </location>
</feature>
<protein>
    <submittedName>
        <fullName evidence="1">Uncharacterized protein</fullName>
    </submittedName>
</protein>
<comment type="caution">
    <text evidence="1">The sequence shown here is derived from an EMBL/GenBank/DDBJ whole genome shotgun (WGS) entry which is preliminary data.</text>
</comment>
<reference evidence="1 2" key="1">
    <citation type="submission" date="2008-09" db="EMBL/GenBank/DDBJ databases">
        <authorList>
            <person name="Fulton L."/>
            <person name="Clifton S."/>
            <person name="Fulton B."/>
            <person name="Xu J."/>
            <person name="Minx P."/>
            <person name="Pepin K.H."/>
            <person name="Johnson M."/>
            <person name="Thiruvilangam P."/>
            <person name="Bhonagiri V."/>
            <person name="Nash W.E."/>
            <person name="Mardis E.R."/>
            <person name="Wilson R.K."/>
        </authorList>
    </citation>
    <scope>NUCLEOTIDE SEQUENCE [LARGE SCALE GENOMIC DNA]</scope>
    <source>
        <strain evidence="1 2">DSM 13275</strain>
    </source>
</reference>
<name>B6G081_PEPHT</name>
<gene>
    <name evidence="1" type="ORF">CLOHIR_01537</name>
</gene>
<organism evidence="1 2">
    <name type="scientific">Peptacetobacter hiranonis (strain DSM 13275 / JCM 10541 / KCTC 15199 / TO-931)</name>
    <name type="common">Clostridium hiranonis</name>
    <dbReference type="NCBI Taxonomy" id="500633"/>
    <lineage>
        <taxon>Bacteria</taxon>
        <taxon>Bacillati</taxon>
        <taxon>Bacillota</taxon>
        <taxon>Clostridia</taxon>
        <taxon>Peptostreptococcales</taxon>
        <taxon>Peptostreptococcaceae</taxon>
        <taxon>Peptacetobacter</taxon>
    </lineage>
</organism>
<dbReference type="EMBL" id="ABWP01000061">
    <property type="protein sequence ID" value="EEA84804.1"/>
    <property type="molecule type" value="Genomic_DNA"/>
</dbReference>
<proteinExistence type="predicted"/>